<dbReference type="AlphaFoldDB" id="A0A175YJP0"/>
<protein>
    <recommendedName>
        <fullName evidence="2">DUF5637 domain-containing protein</fullName>
    </recommendedName>
</protein>
<dbReference type="OMA" id="DLDCEGI"/>
<evidence type="ECO:0000313" key="3">
    <source>
        <dbReference type="EMBL" id="KZM83789.1"/>
    </source>
</evidence>
<feature type="compositionally biased region" description="Polar residues" evidence="1">
    <location>
        <begin position="204"/>
        <end position="217"/>
    </location>
</feature>
<dbReference type="PANTHER" id="PTHR35117:SF1">
    <property type="entry name" value="MYOSIN-M HEAVY PROTEIN"/>
    <property type="match status" value="1"/>
</dbReference>
<accession>A0A175YJP0</accession>
<name>A0A175YJP0_DAUCS</name>
<dbReference type="InterPro" id="IPR041434">
    <property type="entry name" value="DUF5637"/>
</dbReference>
<feature type="domain" description="DUF5637" evidence="2">
    <location>
        <begin position="557"/>
        <end position="589"/>
    </location>
</feature>
<sequence>MGKQTRPRKPEKRGKGVVTPVQIAFLVDRYLADNNFANTRSSFRNEASDLVSRSPVNQAPSSLLSLGDILNEYISLKGQKVMLDQEKMCFEQEKFRVQTLLNGMQDVMNGYNSGLAAAAAAAVPAQALVANPGGLVPYVDPVVGSSAGLPVYHNSVVMSASRPRGTPANPRNLFTPMTNASSSKRRKSSKDVTDASVTAKRSRSQSAAENQQSCYPNTMRQLNNVSNSSLQDSVVNASSDIDIPSRSSVQGSSVAKRLFSHHKQSLPMNSSGPITPPRLTSSPPEKSGSSPDGTSDPFTNDVTPQQMMSNCTVIASETITVSPAKQMGYYSIERNCRISTSSPIKTNLKRCFSTRDNVKGRLDFDGPSGAMDLDKPVHCEVMPSETEKRADCFDFDLPNLDAFGEDFSFSELMSEFEINCEGINYTFQPDGTPSPDSVSGSQDTPDNNTINGCNQYPSELSSTITEIISGENMNTPGPDSVTTMKSITKSIQILSPALVLISAMVSTASVETIVEAAGSNIMSNEMVTRGSDGLTYYNKSPLSRIFLPKGNVADGDCLPNGGFCMFRPMDCCGSCGCLYPVGVCFGTGC</sequence>
<proteinExistence type="predicted"/>
<organism evidence="3">
    <name type="scientific">Daucus carota subsp. sativus</name>
    <name type="common">Carrot</name>
    <dbReference type="NCBI Taxonomy" id="79200"/>
    <lineage>
        <taxon>Eukaryota</taxon>
        <taxon>Viridiplantae</taxon>
        <taxon>Streptophyta</taxon>
        <taxon>Embryophyta</taxon>
        <taxon>Tracheophyta</taxon>
        <taxon>Spermatophyta</taxon>
        <taxon>Magnoliopsida</taxon>
        <taxon>eudicotyledons</taxon>
        <taxon>Gunneridae</taxon>
        <taxon>Pentapetalae</taxon>
        <taxon>asterids</taxon>
        <taxon>campanulids</taxon>
        <taxon>Apiales</taxon>
        <taxon>Apiaceae</taxon>
        <taxon>Apioideae</taxon>
        <taxon>Scandiceae</taxon>
        <taxon>Daucinae</taxon>
        <taxon>Daucus</taxon>
        <taxon>Daucus sect. Daucus</taxon>
    </lineage>
</organism>
<evidence type="ECO:0000259" key="2">
    <source>
        <dbReference type="Pfam" id="PF18687"/>
    </source>
</evidence>
<dbReference type="EMBL" id="LNRQ01000008">
    <property type="protein sequence ID" value="KZM83789.1"/>
    <property type="molecule type" value="Genomic_DNA"/>
</dbReference>
<feature type="region of interest" description="Disordered" evidence="1">
    <location>
        <begin position="425"/>
        <end position="454"/>
    </location>
</feature>
<dbReference type="Pfam" id="PF18687">
    <property type="entry name" value="DUF5637"/>
    <property type="match status" value="1"/>
</dbReference>
<dbReference type="STRING" id="79200.A0A175YJP0"/>
<feature type="compositionally biased region" description="Polar residues" evidence="1">
    <location>
        <begin position="266"/>
        <end position="304"/>
    </location>
</feature>
<feature type="region of interest" description="Disordered" evidence="1">
    <location>
        <begin position="262"/>
        <end position="304"/>
    </location>
</feature>
<feature type="region of interest" description="Disordered" evidence="1">
    <location>
        <begin position="160"/>
        <end position="217"/>
    </location>
</feature>
<dbReference type="Gramene" id="KZM83789">
    <property type="protein sequence ID" value="KZM83789"/>
    <property type="gene ID" value="DCAR_028789"/>
</dbReference>
<gene>
    <name evidence="3" type="ORF">DCAR_028789</name>
</gene>
<evidence type="ECO:0000256" key="1">
    <source>
        <dbReference type="SAM" id="MobiDB-lite"/>
    </source>
</evidence>
<comment type="caution">
    <text evidence="3">The sequence shown here is derived from an EMBL/GenBank/DDBJ whole genome shotgun (WGS) entry which is preliminary data.</text>
</comment>
<dbReference type="PANTHER" id="PTHR35117">
    <property type="entry name" value="MYOSIN-M HEAVY PROTEIN"/>
    <property type="match status" value="1"/>
</dbReference>
<reference evidence="3" key="1">
    <citation type="journal article" date="2016" name="Nat. Genet.">
        <title>A high-quality carrot genome assembly provides new insights into carotenoid accumulation and asterid genome evolution.</title>
        <authorList>
            <person name="Iorizzo M."/>
            <person name="Ellison S."/>
            <person name="Senalik D."/>
            <person name="Zeng P."/>
            <person name="Satapoomin P."/>
            <person name="Huang J."/>
            <person name="Bowman M."/>
            <person name="Iovene M."/>
            <person name="Sanseverino W."/>
            <person name="Cavagnaro P."/>
            <person name="Yildiz M."/>
            <person name="Macko-Podgorni A."/>
            <person name="Moranska E."/>
            <person name="Grzebelus E."/>
            <person name="Grzebelus D."/>
            <person name="Ashrafi H."/>
            <person name="Zheng Z."/>
            <person name="Cheng S."/>
            <person name="Spooner D."/>
            <person name="Van Deynze A."/>
            <person name="Simon P."/>
        </authorList>
    </citation>
    <scope>NUCLEOTIDE SEQUENCE [LARGE SCALE GENOMIC DNA]</scope>
    <source>
        <tissue evidence="3">Leaf</tissue>
    </source>
</reference>